<keyword evidence="6" id="KW-1185">Reference proteome</keyword>
<dbReference type="OrthoDB" id="8195690at2759"/>
<evidence type="ECO:0000256" key="4">
    <source>
        <dbReference type="SAM" id="SignalP"/>
    </source>
</evidence>
<keyword evidence="1" id="KW-0433">Leucine-rich repeat</keyword>
<dbReference type="EMBL" id="CVRI01000040">
    <property type="protein sequence ID" value="CRK94821.1"/>
    <property type="molecule type" value="Genomic_DNA"/>
</dbReference>
<dbReference type="InterPro" id="IPR003591">
    <property type="entry name" value="Leu-rich_rpt_typical-subtyp"/>
</dbReference>
<dbReference type="Pfam" id="PF13855">
    <property type="entry name" value="LRR_8"/>
    <property type="match status" value="8"/>
</dbReference>
<proteinExistence type="predicted"/>
<dbReference type="SMART" id="SM00365">
    <property type="entry name" value="LRR_SD22"/>
    <property type="match status" value="7"/>
</dbReference>
<dbReference type="PROSITE" id="PS51450">
    <property type="entry name" value="LRR"/>
    <property type="match status" value="7"/>
</dbReference>
<dbReference type="STRING" id="568069.A0A1J1I3F0"/>
<evidence type="ECO:0000313" key="6">
    <source>
        <dbReference type="Proteomes" id="UP000183832"/>
    </source>
</evidence>
<dbReference type="PRINTS" id="PR00019">
    <property type="entry name" value="LEURICHRPT"/>
</dbReference>
<sequence length="1557" mass="177138">MNRTNDNSRVLKIIVILVLIAFELCQAQNGYNVNGVCPPQELILPCRCSQKGSEIQIWCSHSDLPRVLNGIKSTSKALNRPIDELILENNYLPSLPGRAFAQLQITRLMLRHNGLERLSAGWLTDMEAHLVEIFIVERGLRSVPVDSLFGIRNLEAITIQSESLKRCPEFSGLPKLRYINIESESLIELSPRGIRDLPSVETISIIHSKGLSRLEAGLFVNLPKLKSINLQHNGIEWIHLRTFSSDLKALQTLDLSYNQLTNAGMIGRAIKDIQNLETLHLNHNFIEVLSEASFVDLPSLKELRLNDNLIQELRHGAFHRVPSLKIVHLENNQLRHVHPESFLMSSGRGIETIHLQFNDIQRIEEVRSVLDALPTLRYLDLSDNKLTEIPFGALRGHGTLEQLHLNNNYLRLIERDALMAMPSLRELRLRNNSLTDLLPMPFWNLPALKGLDISFNKFRRLEPVFLAGLPSIRRFDISENSLSFIDMNVFRNTPMLETVNISSNELTAIDRNTFAHLSNLYELDVSNNLLIEMIAGLPQAIERVNLRDNRIHNLATTPGSFDLPNLRMVDLSSNDLARVHQVFIRSPQLRVLNLARNKLATIEETNFLGLNRLEVLNLQDNQISAMHDHSTAAMVNLKELNIQGNRMEIFVDKILDSTPNIERLDLSRNNIIEIMPDSFRKTRSLQFLDLSGNSLKHLPESLENLENLKDIDVSFNHIAELSPEILQSWRNIEEFRASNNKIQELSQGTFKNLPSIQYMDLSSNDIISIQRGAIRNLPELQEIVLADNRLIELRERVFEDLPNLQAVHLQQNNLRMIAPNTFYNSPSVLYLNLSTNQFRHMENINLRNARNLEVLDLSNNEIKRVTANPLRGLDWLVELKLNDNRICKIQGEPFSSMPRLRVLNLRNNRMGRLHETNFRNLRSNIAILDVDGNPIDCSCDTLWLRAWLKETNSQAGPACRDGTMLRDLDLNRQDCNHPSSQNLNQIPLTNEHGDLFLRHNDYDDCGPVSGEGGYEDFPPNQNYFNNNQRPLPVESDYFYDQYVDFPVNETLNNTLPKINQTSPFVDFNQNKFNMNHLPPIGPPPPPQFTFFGRPLPSLSLGNLWGSGRSASNRANSAENNSRGKGRVQIFRPGDPELDVIINRPNNELGLGESRNREPEASVKKPVIEPLDEKMDEKFYRPYFQTPFSQPKPEKGFSPLIPGMTVGGFIPIHDPTKNDTKTSPISHDWPAEDNLKEVPLVTKSETQTKRTSTRPSSFGHIDKIGSSTISHLATSISPILSTLVPKDEVYTEKSNIYTISGDDDDEEVEIDVTSVDFEPRNPNKMNFEQEVYQQNQEYMEKPTKYSTTLGTTTSTTENVMVSDGNEHVVQPPMTSTTTEAFQPIQESIETFDNFNESSSLSADHLIAPGSIVSSQEITNSTPKFPTKAGKITKVFSPAPPPAGAANSNEISKLLSPFYPQQPTTTIEPPTSFDNEYQPNQFYPRTFNEDEKISETPQYERDDMEWYFNNYNQSESNPILNYNLQPYENTYERSLAPKFNSISIKNLLIVLIVIKYLAL</sequence>
<reference evidence="5 6" key="1">
    <citation type="submission" date="2015-04" db="EMBL/GenBank/DDBJ databases">
        <authorList>
            <person name="Syromyatnikov M.Y."/>
            <person name="Popov V.N."/>
        </authorList>
    </citation>
    <scope>NUCLEOTIDE SEQUENCE [LARGE SCALE GENOMIC DNA]</scope>
</reference>
<evidence type="ECO:0000256" key="3">
    <source>
        <dbReference type="SAM" id="MobiDB-lite"/>
    </source>
</evidence>
<evidence type="ECO:0000256" key="2">
    <source>
        <dbReference type="ARBA" id="ARBA00022737"/>
    </source>
</evidence>
<dbReference type="PANTHER" id="PTHR45617:SF181">
    <property type="entry name" value="LP04042P"/>
    <property type="match status" value="1"/>
</dbReference>
<keyword evidence="2" id="KW-0677">Repeat</keyword>
<evidence type="ECO:0000256" key="1">
    <source>
        <dbReference type="ARBA" id="ARBA00022614"/>
    </source>
</evidence>
<dbReference type="FunFam" id="3.80.10.10:FF:001164">
    <property type="entry name" value="GH01279p"/>
    <property type="match status" value="1"/>
</dbReference>
<dbReference type="SMART" id="SM00364">
    <property type="entry name" value="LRR_BAC"/>
    <property type="match status" value="12"/>
</dbReference>
<dbReference type="SMART" id="SM00369">
    <property type="entry name" value="LRR_TYP"/>
    <property type="match status" value="26"/>
</dbReference>
<organism evidence="5 6">
    <name type="scientific">Clunio marinus</name>
    <dbReference type="NCBI Taxonomy" id="568069"/>
    <lineage>
        <taxon>Eukaryota</taxon>
        <taxon>Metazoa</taxon>
        <taxon>Ecdysozoa</taxon>
        <taxon>Arthropoda</taxon>
        <taxon>Hexapoda</taxon>
        <taxon>Insecta</taxon>
        <taxon>Pterygota</taxon>
        <taxon>Neoptera</taxon>
        <taxon>Endopterygota</taxon>
        <taxon>Diptera</taxon>
        <taxon>Nematocera</taxon>
        <taxon>Chironomoidea</taxon>
        <taxon>Chironomidae</taxon>
        <taxon>Clunio</taxon>
    </lineage>
</organism>
<dbReference type="PANTHER" id="PTHR45617">
    <property type="entry name" value="LEUCINE RICH REPEAT FAMILY PROTEIN"/>
    <property type="match status" value="1"/>
</dbReference>
<evidence type="ECO:0000313" key="5">
    <source>
        <dbReference type="EMBL" id="CRK94821.1"/>
    </source>
</evidence>
<dbReference type="SUPFAM" id="SSF52058">
    <property type="entry name" value="L domain-like"/>
    <property type="match status" value="3"/>
</dbReference>
<feature type="compositionally biased region" description="Low complexity" evidence="3">
    <location>
        <begin position="1109"/>
        <end position="1122"/>
    </location>
</feature>
<dbReference type="Proteomes" id="UP000183832">
    <property type="component" value="Unassembled WGS sequence"/>
</dbReference>
<feature type="signal peptide" evidence="4">
    <location>
        <begin position="1"/>
        <end position="27"/>
    </location>
</feature>
<gene>
    <name evidence="5" type="ORF">CLUMA_CG008315</name>
</gene>
<feature type="chain" id="PRO_5012317384" evidence="4">
    <location>
        <begin position="28"/>
        <end position="1557"/>
    </location>
</feature>
<name>A0A1J1I3F0_9DIPT</name>
<dbReference type="InterPro" id="IPR001611">
    <property type="entry name" value="Leu-rich_rpt"/>
</dbReference>
<protein>
    <submittedName>
        <fullName evidence="5">CLUMA_CG008315, isoform A</fullName>
    </submittedName>
</protein>
<dbReference type="Gene3D" id="3.80.10.10">
    <property type="entry name" value="Ribonuclease Inhibitor"/>
    <property type="match status" value="6"/>
</dbReference>
<feature type="region of interest" description="Disordered" evidence="3">
    <location>
        <begin position="1109"/>
        <end position="1130"/>
    </location>
</feature>
<accession>A0A1J1I3F0</accession>
<dbReference type="InterPro" id="IPR032675">
    <property type="entry name" value="LRR_dom_sf"/>
</dbReference>
<keyword evidence="4" id="KW-0732">Signal</keyword>